<dbReference type="Proteomes" id="UP000627166">
    <property type="component" value="Unassembled WGS sequence"/>
</dbReference>
<dbReference type="GO" id="GO:0003677">
    <property type="term" value="F:DNA binding"/>
    <property type="evidence" value="ECO:0007669"/>
    <property type="project" value="UniProtKB-KW"/>
</dbReference>
<dbReference type="SUPFAM" id="SSF52980">
    <property type="entry name" value="Restriction endonuclease-like"/>
    <property type="match status" value="1"/>
</dbReference>
<proteinExistence type="predicted"/>
<keyword evidence="2" id="KW-1185">Reference proteome</keyword>
<name>A0ABR8YND6_9CLOT</name>
<sequence length="479" mass="56514">MSRKIKFDSIVICSTLNQMVNYVVMKEHKLYSNNVYNIRLANENEKFNHKEWDKNLKEIIDGNYNWEDINYHNDEIKEHRNIIDTLIKKFGSDSSEFGSYPLKEEKILWNITGGQRHFVMAITEYVYNHRPEDVIVYFEGDKEKMYYYAKNKNIQQEDRLTNKDYNMTIPIALRLMGFEVSQREVNKVSEYYNFLISNNANEFREKCKLQSISKINDKKPENFYEQLELELKWYKKFYDIYCNSEILRKILINSNRFKTDSTNEKTKFDMIKKDIEAYIKEIDNEIKSKNDTNVNINDVFDEKGFDILKKSIGNHLNGKVFGYILEHMTLYKILDTIKSNKELLKNIADIDTSVKIKHESDKDKLGLIDEFDILILTKKGKLIMLECKSGGMSSDNAKSHNYSTYAVAGVYGTPILVCPIEEDDVRKKERFDTKVKKACEENTDVYEHVRSARDSAKKANLNIFYIDEIAEDIKKIIKR</sequence>
<dbReference type="RefSeq" id="WP_191738468.1">
    <property type="nucleotide sequence ID" value="NZ_JACSQB010000006.1"/>
</dbReference>
<accession>A0ABR8YND6</accession>
<evidence type="ECO:0000313" key="1">
    <source>
        <dbReference type="EMBL" id="MBD8045563.1"/>
    </source>
</evidence>
<protein>
    <submittedName>
        <fullName evidence="1">DNA-binding protein</fullName>
    </submittedName>
</protein>
<organism evidence="1 2">
    <name type="scientific">Clostridium faecium</name>
    <dbReference type="NCBI Taxonomy" id="2762223"/>
    <lineage>
        <taxon>Bacteria</taxon>
        <taxon>Bacillati</taxon>
        <taxon>Bacillota</taxon>
        <taxon>Clostridia</taxon>
        <taxon>Eubacteriales</taxon>
        <taxon>Clostridiaceae</taxon>
        <taxon>Clostridium</taxon>
    </lineage>
</organism>
<dbReference type="InterPro" id="IPR011335">
    <property type="entry name" value="Restrct_endonuc-II-like"/>
</dbReference>
<keyword evidence="1" id="KW-0238">DNA-binding</keyword>
<gene>
    <name evidence="1" type="ORF">H9637_00650</name>
</gene>
<reference evidence="1 2" key="1">
    <citation type="submission" date="2020-08" db="EMBL/GenBank/DDBJ databases">
        <title>A Genomic Blueprint of the Chicken Gut Microbiome.</title>
        <authorList>
            <person name="Gilroy R."/>
            <person name="Ravi A."/>
            <person name="Getino M."/>
            <person name="Pursley I."/>
            <person name="Horton D.L."/>
            <person name="Alikhan N.-F."/>
            <person name="Baker D."/>
            <person name="Gharbi K."/>
            <person name="Hall N."/>
            <person name="Watson M."/>
            <person name="Adriaenssens E.M."/>
            <person name="Foster-Nyarko E."/>
            <person name="Jarju S."/>
            <person name="Secka A."/>
            <person name="Antonio M."/>
            <person name="Oren A."/>
            <person name="Chaudhuri R."/>
            <person name="La Ragione R.M."/>
            <person name="Hildebrand F."/>
            <person name="Pallen M.J."/>
        </authorList>
    </citation>
    <scope>NUCLEOTIDE SEQUENCE [LARGE SCALE GENOMIC DNA]</scope>
    <source>
        <strain evidence="1 2">N37</strain>
    </source>
</reference>
<evidence type="ECO:0000313" key="2">
    <source>
        <dbReference type="Proteomes" id="UP000627166"/>
    </source>
</evidence>
<dbReference type="EMBL" id="JACSQB010000006">
    <property type="protein sequence ID" value="MBD8045563.1"/>
    <property type="molecule type" value="Genomic_DNA"/>
</dbReference>
<comment type="caution">
    <text evidence="1">The sequence shown here is derived from an EMBL/GenBank/DDBJ whole genome shotgun (WGS) entry which is preliminary data.</text>
</comment>